<dbReference type="AlphaFoldDB" id="A0A5K3FZ79"/>
<evidence type="ECO:0000313" key="1">
    <source>
        <dbReference type="WBParaSite" id="MCU_013012-RA"/>
    </source>
</evidence>
<organism evidence="1">
    <name type="scientific">Mesocestoides corti</name>
    <name type="common">Flatworm</name>
    <dbReference type="NCBI Taxonomy" id="53468"/>
    <lineage>
        <taxon>Eukaryota</taxon>
        <taxon>Metazoa</taxon>
        <taxon>Spiralia</taxon>
        <taxon>Lophotrochozoa</taxon>
        <taxon>Platyhelminthes</taxon>
        <taxon>Cestoda</taxon>
        <taxon>Eucestoda</taxon>
        <taxon>Cyclophyllidea</taxon>
        <taxon>Mesocestoididae</taxon>
        <taxon>Mesocestoides</taxon>
    </lineage>
</organism>
<reference evidence="1" key="1">
    <citation type="submission" date="2019-11" db="UniProtKB">
        <authorList>
            <consortium name="WormBaseParasite"/>
        </authorList>
    </citation>
    <scope>IDENTIFICATION</scope>
</reference>
<sequence length="57" mass="6368">MHGVSRQWPTHIFLLETVATGVDRVNQQETGNHEDIFVDVFASSLDVGRLLCLKVTS</sequence>
<accession>A0A5K3FZ79</accession>
<name>A0A5K3FZ79_MESCO</name>
<proteinExistence type="predicted"/>
<protein>
    <submittedName>
        <fullName evidence="1">Uncharacterized protein</fullName>
    </submittedName>
</protein>
<dbReference type="WBParaSite" id="MCU_013012-RA">
    <property type="protein sequence ID" value="MCU_013012-RA"/>
    <property type="gene ID" value="MCU_013012"/>
</dbReference>